<dbReference type="Proteomes" id="UP000198304">
    <property type="component" value="Unassembled WGS sequence"/>
</dbReference>
<name>A0A239H4Z3_9FIRM</name>
<evidence type="ECO:0000313" key="2">
    <source>
        <dbReference type="Proteomes" id="UP000198304"/>
    </source>
</evidence>
<accession>A0A239H4Z3</accession>
<dbReference type="AlphaFoldDB" id="A0A239H4Z3"/>
<keyword evidence="2" id="KW-1185">Reference proteome</keyword>
<gene>
    <name evidence="1" type="ORF">SAMN05446037_102026</name>
</gene>
<dbReference type="RefSeq" id="WP_089284077.1">
    <property type="nucleotide sequence ID" value="NZ_FZOJ01000020.1"/>
</dbReference>
<evidence type="ECO:0008006" key="3">
    <source>
        <dbReference type="Google" id="ProtNLM"/>
    </source>
</evidence>
<protein>
    <recommendedName>
        <fullName evidence="3">Tetratricopeptide repeat-containing protein</fullName>
    </recommendedName>
</protein>
<dbReference type="OrthoDB" id="9780343at2"/>
<dbReference type="Pfam" id="PF09986">
    <property type="entry name" value="DUF2225"/>
    <property type="match status" value="1"/>
</dbReference>
<dbReference type="InterPro" id="IPR018708">
    <property type="entry name" value="DUF2225"/>
</dbReference>
<dbReference type="InterPro" id="IPR011990">
    <property type="entry name" value="TPR-like_helical_dom_sf"/>
</dbReference>
<reference evidence="1 2" key="1">
    <citation type="submission" date="2017-06" db="EMBL/GenBank/DDBJ databases">
        <authorList>
            <person name="Kim H.J."/>
            <person name="Triplett B.A."/>
        </authorList>
    </citation>
    <scope>NUCLEOTIDE SEQUENCE [LARGE SCALE GENOMIC DNA]</scope>
    <source>
        <strain evidence="1 2">SCA</strain>
    </source>
</reference>
<dbReference type="EMBL" id="FZOJ01000020">
    <property type="protein sequence ID" value="SNS76526.1"/>
    <property type="molecule type" value="Genomic_DNA"/>
</dbReference>
<evidence type="ECO:0000313" key="1">
    <source>
        <dbReference type="EMBL" id="SNS76526.1"/>
    </source>
</evidence>
<organism evidence="1 2">
    <name type="scientific">Anaerovirgula multivorans</name>
    <dbReference type="NCBI Taxonomy" id="312168"/>
    <lineage>
        <taxon>Bacteria</taxon>
        <taxon>Bacillati</taxon>
        <taxon>Bacillota</taxon>
        <taxon>Clostridia</taxon>
        <taxon>Peptostreptococcales</taxon>
        <taxon>Natronincolaceae</taxon>
        <taxon>Anaerovirgula</taxon>
    </lineage>
</organism>
<sequence>MEHLFYDKRVDCPCCKNSFKTKKVRRRGLKVLERHTDFCVAYKDINPIYYHVWICPNCGFSASESEYRDLTKDQRLFFQGNISRKWNQRDYGGIRTFEEAEESYKLALMVAQLFKKPKGYIGGICLKLGWLYREQKNDKEFEFLKHALHSFEAAYQKEPLPIAGLDEISLAYLVGELHRRFDHIQDAIKWYAKALDHPDIKKKRQIQLLAREQWRLAREQYRLEKEDSVHA</sequence>
<dbReference type="Gene3D" id="1.25.40.10">
    <property type="entry name" value="Tetratricopeptide repeat domain"/>
    <property type="match status" value="1"/>
</dbReference>
<proteinExistence type="predicted"/>